<evidence type="ECO:0000256" key="1">
    <source>
        <dbReference type="SAM" id="MobiDB-lite"/>
    </source>
</evidence>
<reference evidence="2" key="2">
    <citation type="journal article" date="2023" name="IMA Fungus">
        <title>Comparative genomic study of the Penicillium genus elucidates a diverse pangenome and 15 lateral gene transfer events.</title>
        <authorList>
            <person name="Petersen C."/>
            <person name="Sorensen T."/>
            <person name="Nielsen M.R."/>
            <person name="Sondergaard T.E."/>
            <person name="Sorensen J.L."/>
            <person name="Fitzpatrick D.A."/>
            <person name="Frisvad J.C."/>
            <person name="Nielsen K.L."/>
        </authorList>
    </citation>
    <scope>NUCLEOTIDE SEQUENCE</scope>
    <source>
        <strain evidence="2">IBT 15544</strain>
    </source>
</reference>
<accession>A0A9W9NGA8</accession>
<comment type="caution">
    <text evidence="2">The sequence shown here is derived from an EMBL/GenBank/DDBJ whole genome shotgun (WGS) entry which is preliminary data.</text>
</comment>
<feature type="region of interest" description="Disordered" evidence="1">
    <location>
        <begin position="1"/>
        <end position="88"/>
    </location>
</feature>
<gene>
    <name evidence="2" type="ORF">N7498_001496</name>
</gene>
<evidence type="ECO:0000313" key="2">
    <source>
        <dbReference type="EMBL" id="KAJ5219397.1"/>
    </source>
</evidence>
<organism evidence="2 3">
    <name type="scientific">Penicillium cinerascens</name>
    <dbReference type="NCBI Taxonomy" id="70096"/>
    <lineage>
        <taxon>Eukaryota</taxon>
        <taxon>Fungi</taxon>
        <taxon>Dikarya</taxon>
        <taxon>Ascomycota</taxon>
        <taxon>Pezizomycotina</taxon>
        <taxon>Eurotiomycetes</taxon>
        <taxon>Eurotiomycetidae</taxon>
        <taxon>Eurotiales</taxon>
        <taxon>Aspergillaceae</taxon>
        <taxon>Penicillium</taxon>
    </lineage>
</organism>
<reference evidence="2" key="1">
    <citation type="submission" date="2022-12" db="EMBL/GenBank/DDBJ databases">
        <authorList>
            <person name="Petersen C."/>
        </authorList>
    </citation>
    <scope>NUCLEOTIDE SEQUENCE</scope>
    <source>
        <strain evidence="2">IBT 15544</strain>
    </source>
</reference>
<evidence type="ECO:0000313" key="3">
    <source>
        <dbReference type="Proteomes" id="UP001150904"/>
    </source>
</evidence>
<dbReference type="EMBL" id="JAPQKR010000004">
    <property type="protein sequence ID" value="KAJ5219397.1"/>
    <property type="molecule type" value="Genomic_DNA"/>
</dbReference>
<dbReference type="OrthoDB" id="5429993at2759"/>
<feature type="compositionally biased region" description="Polar residues" evidence="1">
    <location>
        <begin position="37"/>
        <end position="67"/>
    </location>
</feature>
<feature type="compositionally biased region" description="Low complexity" evidence="1">
    <location>
        <begin position="16"/>
        <end position="26"/>
    </location>
</feature>
<keyword evidence="3" id="KW-1185">Reference proteome</keyword>
<name>A0A9W9NGA8_9EURO</name>
<dbReference type="GeneID" id="83175859"/>
<sequence length="337" mass="37838">MPPPSRPMRSASLRQPPAIGAGPPAAVRGHARHRSQMVPSRTQPIQPDSTPTAQKSRPHFSSYQQHYSPKKPTKPPTPTRGVDAEPSGLLIPTSWPDIAALQTELLQLSLFHSKSLQKHNDWKAESETCLRSKYDGVAGQYHSVLEDEKMRQSQLNAQALSGWLQNCHDHRGPHDFPQQIQILSQVLQETSDLVTTGMSGRYNQVVETFELWFEQAELVRHDREYSGHGISFVDPLDQAWKEELHALHVKLELCQRQLQSLDILGFGEVERLGQSALTRVAQSLAESIQLMIQEISAMRTLEAEVIRSEREAVSQLVEGLASPRDVRAPRVGIWNNV</sequence>
<dbReference type="Proteomes" id="UP001150904">
    <property type="component" value="Unassembled WGS sequence"/>
</dbReference>
<protein>
    <submittedName>
        <fullName evidence="2">Uncharacterized protein</fullName>
    </submittedName>
</protein>
<dbReference type="AlphaFoldDB" id="A0A9W9NGA8"/>
<dbReference type="RefSeq" id="XP_058313970.1">
    <property type="nucleotide sequence ID" value="XM_058448559.1"/>
</dbReference>
<proteinExistence type="predicted"/>